<evidence type="ECO:0000259" key="1">
    <source>
        <dbReference type="PROSITE" id="PS50191"/>
    </source>
</evidence>
<keyword evidence="3" id="KW-1185">Reference proteome</keyword>
<dbReference type="Gene3D" id="1.20.5.1200">
    <property type="entry name" value="Alpha-tocopherol transfer"/>
    <property type="match status" value="1"/>
</dbReference>
<dbReference type="PRINTS" id="PR00180">
    <property type="entry name" value="CRETINALDHBP"/>
</dbReference>
<gene>
    <name evidence="2" type="ORF">JTE90_029038</name>
</gene>
<evidence type="ECO:0000313" key="3">
    <source>
        <dbReference type="Proteomes" id="UP000827092"/>
    </source>
</evidence>
<dbReference type="SMART" id="SM00516">
    <property type="entry name" value="SEC14"/>
    <property type="match status" value="1"/>
</dbReference>
<comment type="caution">
    <text evidence="2">The sequence shown here is derived from an EMBL/GenBank/DDBJ whole genome shotgun (WGS) entry which is preliminary data.</text>
</comment>
<dbReference type="GO" id="GO:1902936">
    <property type="term" value="F:phosphatidylinositol bisphosphate binding"/>
    <property type="evidence" value="ECO:0007669"/>
    <property type="project" value="TreeGrafter"/>
</dbReference>
<dbReference type="PANTHER" id="PTHR10174">
    <property type="entry name" value="ALPHA-TOCOPHEROL TRANSFER PROTEIN-RELATED"/>
    <property type="match status" value="1"/>
</dbReference>
<dbReference type="InterPro" id="IPR036865">
    <property type="entry name" value="CRAL-TRIO_dom_sf"/>
</dbReference>
<dbReference type="InterPro" id="IPR011074">
    <property type="entry name" value="CRAL/TRIO_N_dom"/>
</dbReference>
<dbReference type="SUPFAM" id="SSF52087">
    <property type="entry name" value="CRAL/TRIO domain"/>
    <property type="match status" value="1"/>
</dbReference>
<sequence length="312" mass="35971">MEGEQCASEFKSFDCDVITEDIRKIAESELHERECDLQKCFDTLKESLQKENDLVPCLDDNFLLMFLRARKFDCQAAFNLIKKYYLAPITYPSMFGNFTPKSCLNAINSNIHYFLPYRSPEGSAILLSRFGQWDTKSLSCDELLRFNIMCNEMAIQNPVTQICGIITIADMKDFSWSHLLSIPISDVKCFVSTLQDCLPVRDRAIHIIHHSSIFSILFSLIKPLLSEKVKSRIYFHGDDVNSLHKHLPPEILPEDLGGQLNNTANERFYDSLLNSEDVFVARNSYGYTTRRHLNLRLTEIRTETHCHANRTP</sequence>
<dbReference type="CDD" id="cd00170">
    <property type="entry name" value="SEC14"/>
    <property type="match status" value="1"/>
</dbReference>
<protein>
    <recommendedName>
        <fullName evidence="1">CRAL-TRIO domain-containing protein</fullName>
    </recommendedName>
</protein>
<dbReference type="AlphaFoldDB" id="A0AAV6UUY2"/>
<dbReference type="Gene3D" id="3.40.525.10">
    <property type="entry name" value="CRAL-TRIO lipid binding domain"/>
    <property type="match status" value="1"/>
</dbReference>
<accession>A0AAV6UUY2</accession>
<dbReference type="Proteomes" id="UP000827092">
    <property type="component" value="Unassembled WGS sequence"/>
</dbReference>
<dbReference type="EMBL" id="JAFNEN010000248">
    <property type="protein sequence ID" value="KAG8188110.1"/>
    <property type="molecule type" value="Genomic_DNA"/>
</dbReference>
<dbReference type="Gene3D" id="1.10.8.20">
    <property type="entry name" value="N-terminal domain of phosphatidylinositol transfer protein sec14p"/>
    <property type="match status" value="1"/>
</dbReference>
<dbReference type="Pfam" id="PF00650">
    <property type="entry name" value="CRAL_TRIO"/>
    <property type="match status" value="1"/>
</dbReference>
<feature type="domain" description="CRAL-TRIO" evidence="1">
    <location>
        <begin position="114"/>
        <end position="264"/>
    </location>
</feature>
<dbReference type="InterPro" id="IPR001251">
    <property type="entry name" value="CRAL-TRIO_dom"/>
</dbReference>
<name>A0AAV6UUY2_9ARAC</name>
<dbReference type="SMART" id="SM01100">
    <property type="entry name" value="CRAL_TRIO_N"/>
    <property type="match status" value="1"/>
</dbReference>
<evidence type="ECO:0000313" key="2">
    <source>
        <dbReference type="EMBL" id="KAG8188110.1"/>
    </source>
</evidence>
<reference evidence="2 3" key="1">
    <citation type="journal article" date="2022" name="Nat. Ecol. Evol.">
        <title>A masculinizing supergene underlies an exaggerated male reproductive morph in a spider.</title>
        <authorList>
            <person name="Hendrickx F."/>
            <person name="De Corte Z."/>
            <person name="Sonet G."/>
            <person name="Van Belleghem S.M."/>
            <person name="Kostlbacher S."/>
            <person name="Vangestel C."/>
        </authorList>
    </citation>
    <scope>NUCLEOTIDE SEQUENCE [LARGE SCALE GENOMIC DNA]</scope>
    <source>
        <strain evidence="2">W744_W776</strain>
    </source>
</reference>
<dbReference type="GO" id="GO:0016020">
    <property type="term" value="C:membrane"/>
    <property type="evidence" value="ECO:0007669"/>
    <property type="project" value="TreeGrafter"/>
</dbReference>
<dbReference type="InterPro" id="IPR036273">
    <property type="entry name" value="CRAL/TRIO_N_dom_sf"/>
</dbReference>
<dbReference type="SUPFAM" id="SSF46938">
    <property type="entry name" value="CRAL/TRIO N-terminal domain"/>
    <property type="match status" value="1"/>
</dbReference>
<proteinExistence type="predicted"/>
<organism evidence="2 3">
    <name type="scientific">Oedothorax gibbosus</name>
    <dbReference type="NCBI Taxonomy" id="931172"/>
    <lineage>
        <taxon>Eukaryota</taxon>
        <taxon>Metazoa</taxon>
        <taxon>Ecdysozoa</taxon>
        <taxon>Arthropoda</taxon>
        <taxon>Chelicerata</taxon>
        <taxon>Arachnida</taxon>
        <taxon>Araneae</taxon>
        <taxon>Araneomorphae</taxon>
        <taxon>Entelegynae</taxon>
        <taxon>Araneoidea</taxon>
        <taxon>Linyphiidae</taxon>
        <taxon>Erigoninae</taxon>
        <taxon>Oedothorax</taxon>
    </lineage>
</organism>
<dbReference type="PANTHER" id="PTHR10174:SF130">
    <property type="entry name" value="ALPHA-TOCOPHEROL TRANSFER PROTEIN-LIKE"/>
    <property type="match status" value="1"/>
</dbReference>
<dbReference type="PROSITE" id="PS50191">
    <property type="entry name" value="CRAL_TRIO"/>
    <property type="match status" value="1"/>
</dbReference>